<organism evidence="3 4">
    <name type="scientific">Aliivibrio sifiae</name>
    <dbReference type="NCBI Taxonomy" id="566293"/>
    <lineage>
        <taxon>Bacteria</taxon>
        <taxon>Pseudomonadati</taxon>
        <taxon>Pseudomonadota</taxon>
        <taxon>Gammaproteobacteria</taxon>
        <taxon>Vibrionales</taxon>
        <taxon>Vibrionaceae</taxon>
        <taxon>Aliivibrio</taxon>
    </lineage>
</organism>
<evidence type="ECO:0000313" key="5">
    <source>
        <dbReference type="Proteomes" id="UP001156660"/>
    </source>
</evidence>
<dbReference type="OrthoDB" id="6260771at2"/>
<dbReference type="Pfam" id="PF12895">
    <property type="entry name" value="ANAPC3"/>
    <property type="match status" value="1"/>
</dbReference>
<reference evidence="2" key="4">
    <citation type="submission" date="2023-01" db="EMBL/GenBank/DDBJ databases">
        <title>Draft genome sequence of Aliivibrio sifiae strain NBRC 105001.</title>
        <authorList>
            <person name="Sun Q."/>
            <person name="Mori K."/>
        </authorList>
    </citation>
    <scope>NUCLEOTIDE SEQUENCE</scope>
    <source>
        <strain evidence="2">NBRC 105001</strain>
    </source>
</reference>
<feature type="signal peptide" evidence="1">
    <location>
        <begin position="1"/>
        <end position="21"/>
    </location>
</feature>
<dbReference type="PROSITE" id="PS51257">
    <property type="entry name" value="PROKAR_LIPOPROTEIN"/>
    <property type="match status" value="1"/>
</dbReference>
<accession>A0A2S7X9D7</accession>
<dbReference type="AlphaFoldDB" id="A0A2S7X9D7"/>
<comment type="caution">
    <text evidence="3">The sequence shown here is derived from an EMBL/GenBank/DDBJ whole genome shotgun (WGS) entry which is preliminary data.</text>
</comment>
<evidence type="ECO:0000313" key="3">
    <source>
        <dbReference type="EMBL" id="PQJ87755.1"/>
    </source>
</evidence>
<dbReference type="EMBL" id="MSCP01000002">
    <property type="protein sequence ID" value="PQJ87755.1"/>
    <property type="molecule type" value="Genomic_DNA"/>
</dbReference>
<dbReference type="InterPro" id="IPR011990">
    <property type="entry name" value="TPR-like_helical_dom_sf"/>
</dbReference>
<gene>
    <name evidence="2" type="primary">tadD2</name>
    <name evidence="3" type="ORF">BTO23_16850</name>
    <name evidence="2" type="ORF">GCM10007855_02600</name>
</gene>
<keyword evidence="5" id="KW-1185">Reference proteome</keyword>
<keyword evidence="1" id="KW-0732">Signal</keyword>
<reference evidence="2" key="1">
    <citation type="journal article" date="2014" name="Int. J. Syst. Evol. Microbiol.">
        <title>Complete genome of a new Firmicutes species belonging to the dominant human colonic microbiota ('Ruminococcus bicirculans') reveals two chromosomes and a selective capacity to utilize plant glucans.</title>
        <authorList>
            <consortium name="NISC Comparative Sequencing Program"/>
            <person name="Wegmann U."/>
            <person name="Louis P."/>
            <person name="Goesmann A."/>
            <person name="Henrissat B."/>
            <person name="Duncan S.H."/>
            <person name="Flint H.J."/>
        </authorList>
    </citation>
    <scope>NUCLEOTIDE SEQUENCE</scope>
    <source>
        <strain evidence="2">NBRC 105001</strain>
    </source>
</reference>
<evidence type="ECO:0000313" key="2">
    <source>
        <dbReference type="EMBL" id="GLR73387.1"/>
    </source>
</evidence>
<dbReference type="Proteomes" id="UP000239273">
    <property type="component" value="Unassembled WGS sequence"/>
</dbReference>
<dbReference type="SUPFAM" id="SSF48452">
    <property type="entry name" value="TPR-like"/>
    <property type="match status" value="1"/>
</dbReference>
<protein>
    <submittedName>
        <fullName evidence="3">Uncharacterized protein</fullName>
    </submittedName>
</protein>
<dbReference type="Gene3D" id="1.25.40.10">
    <property type="entry name" value="Tetratricopeptide repeat domain"/>
    <property type="match status" value="1"/>
</dbReference>
<name>A0A2S7X9D7_9GAMM</name>
<reference evidence="5" key="3">
    <citation type="journal article" date="2019" name="Int. J. Syst. Evol. Microbiol.">
        <title>The Global Catalogue of Microorganisms (GCM) 10K type strain sequencing project: providing services to taxonomists for standard genome sequencing and annotation.</title>
        <authorList>
            <consortium name="The Broad Institute Genomics Platform"/>
            <consortium name="The Broad Institute Genome Sequencing Center for Infectious Disease"/>
            <person name="Wu L."/>
            <person name="Ma J."/>
        </authorList>
    </citation>
    <scope>NUCLEOTIDE SEQUENCE [LARGE SCALE GENOMIC DNA]</scope>
    <source>
        <strain evidence="5">NBRC 105001</strain>
    </source>
</reference>
<sequence length="252" mass="28549">MFIKNIAIGLMLLSLAGCVTSSGVDTQSAKEKILINTENYPELIVFYKEQLKKNESEETREKLAQTYLNSGDPDSALFTISSLDEDSRSVSSFLVEANAQLELGMVDEALNTALKIYQTDKNNAEVENLLGIIYAAKKDIPQARHYFTLARKHLYNDSKIKNNLAVLDIIEGKYDQANNRLLHLYMKDQNDPLVQSNLMLAMAKSGELEFMQKVLSPKYTERQISKRYNALRNTELQRLDVVPTEVESSNED</sequence>
<evidence type="ECO:0000256" key="1">
    <source>
        <dbReference type="SAM" id="SignalP"/>
    </source>
</evidence>
<feature type="chain" id="PRO_5015522477" evidence="1">
    <location>
        <begin position="22"/>
        <end position="252"/>
    </location>
</feature>
<dbReference type="EMBL" id="BSOU01000001">
    <property type="protein sequence ID" value="GLR73387.1"/>
    <property type="molecule type" value="Genomic_DNA"/>
</dbReference>
<dbReference type="Proteomes" id="UP001156660">
    <property type="component" value="Unassembled WGS sequence"/>
</dbReference>
<evidence type="ECO:0000313" key="4">
    <source>
        <dbReference type="Proteomes" id="UP000239273"/>
    </source>
</evidence>
<reference evidence="3 4" key="2">
    <citation type="submission" date="2016-12" db="EMBL/GenBank/DDBJ databases">
        <title>Diversity of luminous bacteria.</title>
        <authorList>
            <person name="Yoshizawa S."/>
            <person name="Kogure K."/>
        </authorList>
    </citation>
    <scope>NUCLEOTIDE SEQUENCE [LARGE SCALE GENOMIC DNA]</scope>
    <source>
        <strain evidence="3 4">NBRC 105001</strain>
    </source>
</reference>
<dbReference type="RefSeq" id="WP_060992790.1">
    <property type="nucleotide sequence ID" value="NZ_BSOU01000001.1"/>
</dbReference>
<proteinExistence type="predicted"/>